<name>A0A4R7G663_9MICC</name>
<dbReference type="Proteomes" id="UP000294506">
    <property type="component" value="Unassembled WGS sequence"/>
</dbReference>
<protein>
    <submittedName>
        <fullName evidence="1">Uncharacterized protein</fullName>
    </submittedName>
</protein>
<dbReference type="EMBL" id="SOAN01000002">
    <property type="protein sequence ID" value="TDS86964.1"/>
    <property type="molecule type" value="Genomic_DNA"/>
</dbReference>
<accession>A0A4R7G663</accession>
<evidence type="ECO:0000313" key="2">
    <source>
        <dbReference type="Proteomes" id="UP000294506"/>
    </source>
</evidence>
<gene>
    <name evidence="1" type="ORF">EV640_102259</name>
</gene>
<reference evidence="1 2" key="1">
    <citation type="submission" date="2019-03" db="EMBL/GenBank/DDBJ databases">
        <title>Genomic Encyclopedia of Type Strains, Phase III (KMG-III): the genomes of soil and plant-associated and newly described type strains.</title>
        <authorList>
            <person name="Whitman W."/>
        </authorList>
    </citation>
    <scope>NUCLEOTIDE SEQUENCE [LARGE SCALE GENOMIC DNA]</scope>
    <source>
        <strain evidence="1 2">DSM 27373</strain>
    </source>
</reference>
<keyword evidence="2" id="KW-1185">Reference proteome</keyword>
<dbReference type="AlphaFoldDB" id="A0A4R7G663"/>
<proteinExistence type="predicted"/>
<evidence type="ECO:0000313" key="1">
    <source>
        <dbReference type="EMBL" id="TDS86964.1"/>
    </source>
</evidence>
<organism evidence="1 2">
    <name type="scientific">Nesterenkonia aurantiaca</name>
    <dbReference type="NCBI Taxonomy" id="1436010"/>
    <lineage>
        <taxon>Bacteria</taxon>
        <taxon>Bacillati</taxon>
        <taxon>Actinomycetota</taxon>
        <taxon>Actinomycetes</taxon>
        <taxon>Micrococcales</taxon>
        <taxon>Micrococcaceae</taxon>
        <taxon>Nesterenkonia</taxon>
    </lineage>
</organism>
<sequence>MIGDRGDGELQSTETAACVVAMVRGAEKRWYVDFPRLPEGNWGHRVKCRSEDYDVDQSEHIDLFMFLDPSLCHEGKGRLVEFQRQVVVYGFANQ</sequence>
<comment type="caution">
    <text evidence="1">The sequence shown here is derived from an EMBL/GenBank/DDBJ whole genome shotgun (WGS) entry which is preliminary data.</text>
</comment>